<organism evidence="1 2">
    <name type="scientific">Hymenobacter mellowenesis</name>
    <dbReference type="NCBI Taxonomy" id="3063995"/>
    <lineage>
        <taxon>Bacteria</taxon>
        <taxon>Pseudomonadati</taxon>
        <taxon>Bacteroidota</taxon>
        <taxon>Cytophagia</taxon>
        <taxon>Cytophagales</taxon>
        <taxon>Hymenobacteraceae</taxon>
        <taxon>Hymenobacter</taxon>
    </lineage>
</organism>
<dbReference type="EMBL" id="JAUQSX010000006">
    <property type="protein sequence ID" value="MDO7847225.1"/>
    <property type="molecule type" value="Genomic_DNA"/>
</dbReference>
<evidence type="ECO:0000313" key="1">
    <source>
        <dbReference type="EMBL" id="MDO7847225.1"/>
    </source>
</evidence>
<name>A0ABT9ABK2_9BACT</name>
<comment type="caution">
    <text evidence="1">The sequence shown here is derived from an EMBL/GenBank/DDBJ whole genome shotgun (WGS) entry which is preliminary data.</text>
</comment>
<gene>
    <name evidence="1" type="ORF">Q5H92_12710</name>
</gene>
<protein>
    <submittedName>
        <fullName evidence="1">Uncharacterized protein</fullName>
    </submittedName>
</protein>
<dbReference type="RefSeq" id="WP_305011905.1">
    <property type="nucleotide sequence ID" value="NZ_JAUQSX010000006.1"/>
</dbReference>
<dbReference type="Proteomes" id="UP001167796">
    <property type="component" value="Unassembled WGS sequence"/>
</dbReference>
<keyword evidence="2" id="KW-1185">Reference proteome</keyword>
<reference evidence="1" key="1">
    <citation type="submission" date="2023-07" db="EMBL/GenBank/DDBJ databases">
        <authorList>
            <person name="Kim M.K."/>
        </authorList>
    </citation>
    <scope>NUCLEOTIDE SEQUENCE</scope>
    <source>
        <strain evidence="1">M29</strain>
    </source>
</reference>
<proteinExistence type="predicted"/>
<sequence>MTDLENLTQTSLHDMGINDLTIDFQYRRLTLQLSIYNEDTRGYDTLKLEFQGIGELNLGPLQLTAQTFEHLDVYSHTVTQRGNAHTIHFALLTGHGQPGTEWSFTFEQVKLS</sequence>
<accession>A0ABT9ABK2</accession>
<evidence type="ECO:0000313" key="2">
    <source>
        <dbReference type="Proteomes" id="UP001167796"/>
    </source>
</evidence>